<dbReference type="PANTHER" id="PTHR23502">
    <property type="entry name" value="MAJOR FACILITATOR SUPERFAMILY"/>
    <property type="match status" value="1"/>
</dbReference>
<feature type="transmembrane region" description="Helical" evidence="8">
    <location>
        <begin position="100"/>
        <end position="121"/>
    </location>
</feature>
<feature type="transmembrane region" description="Helical" evidence="8">
    <location>
        <begin position="366"/>
        <end position="385"/>
    </location>
</feature>
<feature type="transmembrane region" description="Helical" evidence="8">
    <location>
        <begin position="337"/>
        <end position="360"/>
    </location>
</feature>
<evidence type="ECO:0000256" key="5">
    <source>
        <dbReference type="ARBA" id="ARBA00022692"/>
    </source>
</evidence>
<accession>A0A1M5P7F8</accession>
<evidence type="ECO:0000256" key="7">
    <source>
        <dbReference type="ARBA" id="ARBA00023136"/>
    </source>
</evidence>
<dbReference type="Proteomes" id="UP000199758">
    <property type="component" value="Unassembled WGS sequence"/>
</dbReference>
<dbReference type="FunFam" id="1.20.1720.10:FF:000005">
    <property type="entry name" value="Bcr/CflA family efflux transporter"/>
    <property type="match status" value="1"/>
</dbReference>
<feature type="transmembrane region" description="Helical" evidence="8">
    <location>
        <begin position="47"/>
        <end position="64"/>
    </location>
</feature>
<evidence type="ECO:0000313" key="11">
    <source>
        <dbReference type="Proteomes" id="UP000199758"/>
    </source>
</evidence>
<dbReference type="InterPro" id="IPR011701">
    <property type="entry name" value="MFS"/>
</dbReference>
<dbReference type="PROSITE" id="PS50850">
    <property type="entry name" value="MFS"/>
    <property type="match status" value="1"/>
</dbReference>
<keyword evidence="7 8" id="KW-0472">Membrane</keyword>
<dbReference type="InterPro" id="IPR036259">
    <property type="entry name" value="MFS_trans_sf"/>
</dbReference>
<dbReference type="RefSeq" id="WP_072897176.1">
    <property type="nucleotide sequence ID" value="NZ_FQWZ01000004.1"/>
</dbReference>
<comment type="subcellular location">
    <subcellularLocation>
        <location evidence="8">Cell inner membrane</location>
        <topology evidence="8">Multi-pass membrane protein</topology>
    </subcellularLocation>
    <subcellularLocation>
        <location evidence="1">Cell membrane</location>
        <topology evidence="1">Multi-pass membrane protein</topology>
    </subcellularLocation>
</comment>
<dbReference type="GO" id="GO:0042910">
    <property type="term" value="F:xenobiotic transmembrane transporter activity"/>
    <property type="evidence" value="ECO:0007669"/>
    <property type="project" value="InterPro"/>
</dbReference>
<evidence type="ECO:0000256" key="4">
    <source>
        <dbReference type="ARBA" id="ARBA00022475"/>
    </source>
</evidence>
<dbReference type="Gene3D" id="1.20.1720.10">
    <property type="entry name" value="Multidrug resistance protein D"/>
    <property type="match status" value="1"/>
</dbReference>
<sequence>MTPSARRRFIVMLGLISALGPLSIDLYLPSLPAIGAALDADMGAVQMTVSAYFIGLALGQLVYGPITDRFGRRPPLIFGLMLYSLSSLGCVLASSIEMLVVMRLLQALGGCAGAVVCRALVRDHFSGNEMARVLSALVLVMGVAPILAPTLGGNMQQWFGWHSNFMLMLGFGLAGLAIAVFGVRESGRALAAPLSGRGIARDYRRILSHRRFMGYALAGSCVQAGMFAYITASPFVFIDHFGLAPDTFGMLFGANAAGLILASQLNQRALRHLRAEKLLRAALGAYLVAALVMMVCAISGWGGIWGIALPLLVCLTSLGFTFPNSQAAAMEPFATHAGMASAMLGTLQFLLAGLASVVVARLHSGGVVTMAVAILIWALLAQLALRTLVKPPALAVG</sequence>
<feature type="domain" description="Major facilitator superfamily (MFS) profile" evidence="9">
    <location>
        <begin position="9"/>
        <end position="390"/>
    </location>
</feature>
<evidence type="ECO:0000256" key="3">
    <source>
        <dbReference type="ARBA" id="ARBA00022448"/>
    </source>
</evidence>
<reference evidence="10 11" key="1">
    <citation type="submission" date="2016-11" db="EMBL/GenBank/DDBJ databases">
        <authorList>
            <person name="Jaros S."/>
            <person name="Januszkiewicz K."/>
            <person name="Wedrychowicz H."/>
        </authorList>
    </citation>
    <scope>NUCLEOTIDE SEQUENCE [LARGE SCALE GENOMIC DNA]</scope>
    <source>
        <strain evidence="10 11">CGMCC 1.7049</strain>
    </source>
</reference>
<dbReference type="CDD" id="cd17320">
    <property type="entry name" value="MFS_MdfA_MDR_like"/>
    <property type="match status" value="1"/>
</dbReference>
<feature type="transmembrane region" description="Helical" evidence="8">
    <location>
        <begin position="133"/>
        <end position="152"/>
    </location>
</feature>
<evidence type="ECO:0000256" key="8">
    <source>
        <dbReference type="RuleBase" id="RU365088"/>
    </source>
</evidence>
<dbReference type="InterPro" id="IPR020846">
    <property type="entry name" value="MFS_dom"/>
</dbReference>
<dbReference type="OrthoDB" id="9814303at2"/>
<dbReference type="EMBL" id="FQWZ01000004">
    <property type="protein sequence ID" value="SHG97698.1"/>
    <property type="molecule type" value="Genomic_DNA"/>
</dbReference>
<dbReference type="GO" id="GO:0005886">
    <property type="term" value="C:plasma membrane"/>
    <property type="evidence" value="ECO:0007669"/>
    <property type="project" value="UniProtKB-SubCell"/>
</dbReference>
<feature type="transmembrane region" description="Helical" evidence="8">
    <location>
        <begin position="278"/>
        <end position="301"/>
    </location>
</feature>
<keyword evidence="11" id="KW-1185">Reference proteome</keyword>
<keyword evidence="3 8" id="KW-0813">Transport</keyword>
<proteinExistence type="inferred from homology"/>
<dbReference type="Pfam" id="PF07690">
    <property type="entry name" value="MFS_1"/>
    <property type="match status" value="1"/>
</dbReference>
<feature type="transmembrane region" description="Helical" evidence="8">
    <location>
        <begin position="212"/>
        <end position="236"/>
    </location>
</feature>
<feature type="transmembrane region" description="Helical" evidence="8">
    <location>
        <begin position="164"/>
        <end position="183"/>
    </location>
</feature>
<feature type="transmembrane region" description="Helical" evidence="8">
    <location>
        <begin position="248"/>
        <end position="266"/>
    </location>
</feature>
<dbReference type="NCBIfam" id="TIGR00710">
    <property type="entry name" value="efflux_Bcr_CflA"/>
    <property type="match status" value="1"/>
</dbReference>
<evidence type="ECO:0000259" key="9">
    <source>
        <dbReference type="PROSITE" id="PS50850"/>
    </source>
</evidence>
<dbReference type="InterPro" id="IPR004812">
    <property type="entry name" value="Efflux_drug-R_Bcr/CmlA"/>
</dbReference>
<dbReference type="SUPFAM" id="SSF103473">
    <property type="entry name" value="MFS general substrate transporter"/>
    <property type="match status" value="1"/>
</dbReference>
<dbReference type="NCBIfam" id="NF008314">
    <property type="entry name" value="PRK11102.1"/>
    <property type="match status" value="1"/>
</dbReference>
<evidence type="ECO:0000313" key="10">
    <source>
        <dbReference type="EMBL" id="SHG97698.1"/>
    </source>
</evidence>
<dbReference type="GO" id="GO:0015385">
    <property type="term" value="F:sodium:proton antiporter activity"/>
    <property type="evidence" value="ECO:0007669"/>
    <property type="project" value="TreeGrafter"/>
</dbReference>
<dbReference type="STRING" id="490188.SAMN04488068_2070"/>
<comment type="similarity">
    <text evidence="2 8">Belongs to the major facilitator superfamily. Bcr/CmlA family.</text>
</comment>
<keyword evidence="6 8" id="KW-1133">Transmembrane helix</keyword>
<keyword evidence="4" id="KW-1003">Cell membrane</keyword>
<feature type="transmembrane region" description="Helical" evidence="8">
    <location>
        <begin position="76"/>
        <end position="94"/>
    </location>
</feature>
<evidence type="ECO:0000256" key="6">
    <source>
        <dbReference type="ARBA" id="ARBA00022989"/>
    </source>
</evidence>
<dbReference type="PANTHER" id="PTHR23502:SF132">
    <property type="entry name" value="POLYAMINE TRANSPORTER 2-RELATED"/>
    <property type="match status" value="1"/>
</dbReference>
<evidence type="ECO:0000256" key="2">
    <source>
        <dbReference type="ARBA" id="ARBA00006236"/>
    </source>
</evidence>
<keyword evidence="8" id="KW-0997">Cell inner membrane</keyword>
<keyword evidence="5 8" id="KW-0812">Transmembrane</keyword>
<dbReference type="GO" id="GO:1990961">
    <property type="term" value="P:xenobiotic detoxification by transmembrane export across the plasma membrane"/>
    <property type="evidence" value="ECO:0007669"/>
    <property type="project" value="InterPro"/>
</dbReference>
<evidence type="ECO:0000256" key="1">
    <source>
        <dbReference type="ARBA" id="ARBA00004651"/>
    </source>
</evidence>
<dbReference type="AlphaFoldDB" id="A0A1M5P7F8"/>
<gene>
    <name evidence="10" type="ORF">SAMN04488068_2070</name>
</gene>
<comment type="caution">
    <text evidence="8">Lacks conserved residue(s) required for the propagation of feature annotation.</text>
</comment>
<organism evidence="10 11">
    <name type="scientific">Hydrocarboniphaga daqingensis</name>
    <dbReference type="NCBI Taxonomy" id="490188"/>
    <lineage>
        <taxon>Bacteria</taxon>
        <taxon>Pseudomonadati</taxon>
        <taxon>Pseudomonadota</taxon>
        <taxon>Gammaproteobacteria</taxon>
        <taxon>Nevskiales</taxon>
        <taxon>Nevskiaceae</taxon>
        <taxon>Hydrocarboniphaga</taxon>
    </lineage>
</organism>
<protein>
    <recommendedName>
        <fullName evidence="8">Bcr/CflA family efflux transporter</fullName>
    </recommendedName>
</protein>
<name>A0A1M5P7F8_9GAMM</name>